<dbReference type="EMBL" id="CAJOBC010003974">
    <property type="protein sequence ID" value="CAF3809196.1"/>
    <property type="molecule type" value="Genomic_DNA"/>
</dbReference>
<gene>
    <name evidence="1" type="ORF">GPM918_LOCUS15669</name>
    <name evidence="2" type="ORF">OVA965_LOCUS26558</name>
    <name evidence="3" type="ORF">SRO942_LOCUS15669</name>
    <name evidence="4" type="ORF">TMI583_LOCUS27299</name>
</gene>
<dbReference type="EMBL" id="CAJNOK010017087">
    <property type="protein sequence ID" value="CAF1257336.1"/>
    <property type="molecule type" value="Genomic_DNA"/>
</dbReference>
<proteinExistence type="predicted"/>
<dbReference type="EMBL" id="CAJOBA010038639">
    <property type="protein sequence ID" value="CAF4064224.1"/>
    <property type="molecule type" value="Genomic_DNA"/>
</dbReference>
<evidence type="ECO:0000313" key="1">
    <source>
        <dbReference type="EMBL" id="CAF1038800.1"/>
    </source>
</evidence>
<dbReference type="Proteomes" id="UP000681722">
    <property type="component" value="Unassembled WGS sequence"/>
</dbReference>
<comment type="caution">
    <text evidence="1">The sequence shown here is derived from an EMBL/GenBank/DDBJ whole genome shotgun (WGS) entry which is preliminary data.</text>
</comment>
<reference evidence="1" key="1">
    <citation type="submission" date="2021-02" db="EMBL/GenBank/DDBJ databases">
        <authorList>
            <person name="Nowell W R."/>
        </authorList>
    </citation>
    <scope>NUCLEOTIDE SEQUENCE</scope>
</reference>
<dbReference type="AlphaFoldDB" id="A0A814JIJ6"/>
<sequence>MNDLLTKVSSDIHDYEMQEAHDDNYDDQIFIQALPSINLFNSNVKETPMCNLTKESIAFVWFQVLIEILTRLEHKDDAKQDMVNECRARYIDKQIYFDKIKEFDECYRSHEAIIWYTLNTFFFHLLNQALRTEKWSYISMNGVLSATRIERVALMFADEGCIRPDYESVVFELHLSTINTCTKPFADIVHLTLSGRAWYIYHLEYFSKFEDDICFKSIKRLSKMKDELEVLFSSGTIWRIESVSHNDSNKRWKVKLKLGSDNDLESIHLMNQLKSRLNNESACTFMTLGNFLLELSKYDEVEIYYRRMLDELPPLPLNGKDNKRKGMIYNSLAVIRFEEEMEKKKQWNIIKKF</sequence>
<evidence type="ECO:0000313" key="2">
    <source>
        <dbReference type="EMBL" id="CAF1257336.1"/>
    </source>
</evidence>
<keyword evidence="5" id="KW-1185">Reference proteome</keyword>
<dbReference type="EMBL" id="CAJNOQ010003974">
    <property type="protein sequence ID" value="CAF1038800.1"/>
    <property type="molecule type" value="Genomic_DNA"/>
</dbReference>
<evidence type="ECO:0000313" key="5">
    <source>
        <dbReference type="Proteomes" id="UP000663829"/>
    </source>
</evidence>
<organism evidence="1 5">
    <name type="scientific">Didymodactylos carnosus</name>
    <dbReference type="NCBI Taxonomy" id="1234261"/>
    <lineage>
        <taxon>Eukaryota</taxon>
        <taxon>Metazoa</taxon>
        <taxon>Spiralia</taxon>
        <taxon>Gnathifera</taxon>
        <taxon>Rotifera</taxon>
        <taxon>Eurotatoria</taxon>
        <taxon>Bdelloidea</taxon>
        <taxon>Philodinida</taxon>
        <taxon>Philodinidae</taxon>
        <taxon>Didymodactylos</taxon>
    </lineage>
</organism>
<dbReference type="Proteomes" id="UP000677228">
    <property type="component" value="Unassembled WGS sequence"/>
</dbReference>
<dbReference type="OrthoDB" id="423533at2759"/>
<dbReference type="Proteomes" id="UP000663829">
    <property type="component" value="Unassembled WGS sequence"/>
</dbReference>
<accession>A0A814JIJ6</accession>
<dbReference type="Proteomes" id="UP000682733">
    <property type="component" value="Unassembled WGS sequence"/>
</dbReference>
<protein>
    <submittedName>
        <fullName evidence="1">Uncharacterized protein</fullName>
    </submittedName>
</protein>
<name>A0A814JIJ6_9BILA</name>
<evidence type="ECO:0000313" key="4">
    <source>
        <dbReference type="EMBL" id="CAF4064224.1"/>
    </source>
</evidence>
<evidence type="ECO:0000313" key="3">
    <source>
        <dbReference type="EMBL" id="CAF3809196.1"/>
    </source>
</evidence>